<evidence type="ECO:0000313" key="3">
    <source>
        <dbReference type="Proteomes" id="UP000241890"/>
    </source>
</evidence>
<evidence type="ECO:0000259" key="1">
    <source>
        <dbReference type="PROSITE" id="PS50206"/>
    </source>
</evidence>
<dbReference type="PROSITE" id="PS50206">
    <property type="entry name" value="RHODANESE_3"/>
    <property type="match status" value="1"/>
</dbReference>
<dbReference type="EMBL" id="BEYU01000082">
    <property type="protein sequence ID" value="GBG30694.1"/>
    <property type="molecule type" value="Genomic_DNA"/>
</dbReference>
<proteinExistence type="predicted"/>
<evidence type="ECO:0000313" key="2">
    <source>
        <dbReference type="EMBL" id="GBG30694.1"/>
    </source>
</evidence>
<feature type="domain" description="Rhodanese" evidence="1">
    <location>
        <begin position="122"/>
        <end position="227"/>
    </location>
</feature>
<dbReference type="GO" id="GO:0005739">
    <property type="term" value="C:mitochondrion"/>
    <property type="evidence" value="ECO:0007669"/>
    <property type="project" value="TreeGrafter"/>
</dbReference>
<dbReference type="PANTHER" id="PTHR44086">
    <property type="entry name" value="THIOSULFATE SULFURTRANSFERASE RDL2, MITOCHONDRIAL-RELATED"/>
    <property type="match status" value="1"/>
</dbReference>
<dbReference type="Proteomes" id="UP000241890">
    <property type="component" value="Unassembled WGS sequence"/>
</dbReference>
<keyword evidence="3" id="KW-1185">Reference proteome</keyword>
<keyword evidence="2" id="KW-0808">Transferase</keyword>
<accession>A0A2R5GS40</accession>
<dbReference type="AlphaFoldDB" id="A0A2R5GS40"/>
<dbReference type="InParanoid" id="A0A2R5GS40"/>
<dbReference type="SUPFAM" id="SSF52821">
    <property type="entry name" value="Rhodanese/Cell cycle control phosphatase"/>
    <property type="match status" value="1"/>
</dbReference>
<comment type="caution">
    <text evidence="2">The sequence shown here is derived from an EMBL/GenBank/DDBJ whole genome shotgun (WGS) entry which is preliminary data.</text>
</comment>
<dbReference type="SMART" id="SM00450">
    <property type="entry name" value="RHOD"/>
    <property type="match status" value="1"/>
</dbReference>
<gene>
    <name evidence="2" type="ORF">FCC1311_069142</name>
</gene>
<organism evidence="2 3">
    <name type="scientific">Hondaea fermentalgiana</name>
    <dbReference type="NCBI Taxonomy" id="2315210"/>
    <lineage>
        <taxon>Eukaryota</taxon>
        <taxon>Sar</taxon>
        <taxon>Stramenopiles</taxon>
        <taxon>Bigyra</taxon>
        <taxon>Labyrinthulomycetes</taxon>
        <taxon>Thraustochytrida</taxon>
        <taxon>Thraustochytriidae</taxon>
        <taxon>Hondaea</taxon>
    </lineage>
</organism>
<dbReference type="PANTHER" id="PTHR44086:SF10">
    <property type="entry name" value="THIOSULFATE SULFURTRANSFERASE_RHODANESE-LIKE DOMAIN-CONTAINING PROTEIN 3"/>
    <property type="match status" value="1"/>
</dbReference>
<name>A0A2R5GS40_9STRA</name>
<dbReference type="InterPro" id="IPR036873">
    <property type="entry name" value="Rhodanese-like_dom_sf"/>
</dbReference>
<reference evidence="2 3" key="1">
    <citation type="submission" date="2017-12" db="EMBL/GenBank/DDBJ databases">
        <title>Sequencing, de novo assembly and annotation of complete genome of a new Thraustochytrid species, strain FCC1311.</title>
        <authorList>
            <person name="Sedici K."/>
            <person name="Godart F."/>
            <person name="Aiese Cigliano R."/>
            <person name="Sanseverino W."/>
            <person name="Barakat M."/>
            <person name="Ortet P."/>
            <person name="Marechal E."/>
            <person name="Cagnac O."/>
            <person name="Amato A."/>
        </authorList>
    </citation>
    <scope>NUCLEOTIDE SEQUENCE [LARGE SCALE GENOMIC DNA]</scope>
</reference>
<dbReference type="OrthoDB" id="566238at2759"/>
<dbReference type="Pfam" id="PF00581">
    <property type="entry name" value="Rhodanese"/>
    <property type="match status" value="1"/>
</dbReference>
<dbReference type="InterPro" id="IPR001763">
    <property type="entry name" value="Rhodanese-like_dom"/>
</dbReference>
<protein>
    <submittedName>
        <fullName evidence="2">Thiosulfate sulfurtransferase/rhodanese-like domain-containing protein 3</fullName>
    </submittedName>
</protein>
<sequence>MVSAGKMLQRAGILASVALGAPARGSLMAPAVRAAGPLTVAPAAGVLAQRTLFTALESKTGARATPGTAATATATQVNVEAPMPCRGVFGRLLRTQPQTRKFSGSTAGYEIMSIDELKRRMEDDTVLVIDVREPEEIAQTGAVAHAGIEAVNVPLGLILGDVNVLSMNPEEFEDEFGERLPSREGDGRALVFTCRSGVRAGNAAAAAASLGFTNVYNYKGSALEWFSQ</sequence>
<dbReference type="Gene3D" id="3.40.250.10">
    <property type="entry name" value="Rhodanese-like domain"/>
    <property type="match status" value="1"/>
</dbReference>
<dbReference type="GO" id="GO:0004792">
    <property type="term" value="F:thiosulfate-cyanide sulfurtransferase activity"/>
    <property type="evidence" value="ECO:0007669"/>
    <property type="project" value="TreeGrafter"/>
</dbReference>